<dbReference type="HOGENOM" id="CLU_1168557_0_0_2"/>
<gene>
    <name evidence="2" type="ordered locus">VNG_6012H</name>
</gene>
<dbReference type="InterPro" id="IPR013762">
    <property type="entry name" value="Integrase-like_cat_sf"/>
</dbReference>
<evidence type="ECO:0000313" key="3">
    <source>
        <dbReference type="Proteomes" id="UP000000554"/>
    </source>
</evidence>
<keyword evidence="3" id="KW-1185">Reference proteome</keyword>
<dbReference type="GO" id="GO:0003677">
    <property type="term" value="F:DNA binding"/>
    <property type="evidence" value="ECO:0007669"/>
    <property type="project" value="InterPro"/>
</dbReference>
<dbReference type="AlphaFoldDB" id="Q9HI29"/>
<dbReference type="InterPro" id="IPR011010">
    <property type="entry name" value="DNA_brk_join_enz"/>
</dbReference>
<sequence>MSVHLGIGTGMRNNTIGHVYKDWFFYDSDGNLYIQIPGSDKCRKGNGDGTCGHCEDGGQYNPKTEAGDGRIILIPNSWHNHANEGEEEYFGLKDHVEAYFALDGKNAPDNVRYGKDMIQGNGVSKGPLNKWVRDVAAKSAIQPQLRMKRLEQAGVPNGNGEDEPKKIKDFGHDDEGNKIPDMIFHDLRACYCTQLMRNEVPPHKAINKTGHADPDSLKPYVMFAANEIDAKEEQQWY</sequence>
<dbReference type="SUPFAM" id="SSF56349">
    <property type="entry name" value="DNA breaking-rejoining enzymes"/>
    <property type="match status" value="1"/>
</dbReference>
<keyword evidence="2" id="KW-0614">Plasmid</keyword>
<dbReference type="GO" id="GO:0006310">
    <property type="term" value="P:DNA recombination"/>
    <property type="evidence" value="ECO:0007669"/>
    <property type="project" value="UniProtKB-KW"/>
</dbReference>
<organism evidence="2 3">
    <name type="scientific">Halobacterium salinarum (strain ATCC 700922 / JCM 11081 / NRC-1)</name>
    <name type="common">Halobacterium halobium</name>
    <dbReference type="NCBI Taxonomy" id="64091"/>
    <lineage>
        <taxon>Archaea</taxon>
        <taxon>Methanobacteriati</taxon>
        <taxon>Methanobacteriota</taxon>
        <taxon>Stenosarchaea group</taxon>
        <taxon>Halobacteria</taxon>
        <taxon>Halobacteriales</taxon>
        <taxon>Halobacteriaceae</taxon>
        <taxon>Halobacterium</taxon>
        <taxon>Halobacterium salinarum NRC-34001</taxon>
    </lineage>
</organism>
<reference evidence="2 3" key="1">
    <citation type="journal article" date="2000" name="Proc. Natl. Acad. Sci. U.S.A.">
        <title>Genome sequence of Halobacterium species NRC-1.</title>
        <authorList>
            <person name="Ng W.V."/>
            <person name="Kennedy S.P."/>
            <person name="Mahairas G.G."/>
            <person name="Berquist B."/>
            <person name="Pan M."/>
            <person name="Shukla H.D."/>
            <person name="Lasky S.R."/>
            <person name="Baliga N.S."/>
            <person name="Thorsson V."/>
            <person name="Sbrogna J."/>
            <person name="Swartzell S."/>
            <person name="Weir D."/>
            <person name="Hall J."/>
            <person name="Dahl T.A."/>
            <person name="Welti R."/>
            <person name="Goo Y.A."/>
            <person name="Leithauser B."/>
            <person name="Keller K."/>
            <person name="Cruz R."/>
            <person name="Danson M.J."/>
            <person name="Hough D.W."/>
            <person name="Maddocks D.G."/>
            <person name="Jablonski P.E."/>
            <person name="Krebs M.P."/>
            <person name="Angevine C.M."/>
            <person name="Dale H."/>
            <person name="Isenbarger T.A."/>
            <person name="Peck R.F."/>
            <person name="Pohlschroder M."/>
            <person name="Spudich J.L."/>
            <person name="Jung K.W."/>
            <person name="Alam M."/>
            <person name="Freitas T."/>
            <person name="Hou S."/>
            <person name="Daniels C.J."/>
            <person name="Dennis P.P."/>
            <person name="Omer A.D."/>
            <person name="Ebhardt H."/>
            <person name="Lowe T.M."/>
            <person name="Liang P."/>
            <person name="Riley M."/>
            <person name="Hood L."/>
            <person name="DasSarma S."/>
        </authorList>
    </citation>
    <scope>NUCLEOTIDE SEQUENCE [LARGE SCALE GENOMIC DNA]</scope>
    <source>
        <strain evidence="3">ATCC 700922 / JCM 11081 / NRC-1</strain>
        <plasmid evidence="3">Plasmid pNRC200</plasmid>
    </source>
</reference>
<proteinExistence type="predicted"/>
<geneLocation type="plasmid" evidence="2 3">
    <name>pNRC200</name>
</geneLocation>
<keyword evidence="1" id="KW-0233">DNA recombination</keyword>
<dbReference type="KEGG" id="hal:VNG_6012H"/>
<evidence type="ECO:0000256" key="1">
    <source>
        <dbReference type="ARBA" id="ARBA00023172"/>
    </source>
</evidence>
<dbReference type="Gene3D" id="1.10.443.10">
    <property type="entry name" value="Intergrase catalytic core"/>
    <property type="match status" value="1"/>
</dbReference>
<protein>
    <submittedName>
        <fullName evidence="2">Vng6012h</fullName>
    </submittedName>
</protein>
<dbReference type="GO" id="GO:0015074">
    <property type="term" value="P:DNA integration"/>
    <property type="evidence" value="ECO:0007669"/>
    <property type="project" value="InterPro"/>
</dbReference>
<accession>Q9HI29</accession>
<dbReference type="Proteomes" id="UP000000554">
    <property type="component" value="Plasmid pNRC200"/>
</dbReference>
<evidence type="ECO:0000313" key="2">
    <source>
        <dbReference type="EMBL" id="AAG20711.1"/>
    </source>
</evidence>
<name>Q9HI29_HALSA</name>
<dbReference type="EMBL" id="AE004438">
    <property type="protein sequence ID" value="AAG20711.1"/>
    <property type="molecule type" value="Genomic_DNA"/>
</dbReference>